<evidence type="ECO:0000256" key="3">
    <source>
        <dbReference type="ARBA" id="ARBA00016337"/>
    </source>
</evidence>
<keyword evidence="4 11" id="KW-0285">Flavoprotein</keyword>
<dbReference type="Gene3D" id="3.10.520.10">
    <property type="entry name" value="ApbE-like domains"/>
    <property type="match status" value="1"/>
</dbReference>
<gene>
    <name evidence="13" type="ORF">SM757_01505</name>
</gene>
<dbReference type="PANTHER" id="PTHR30040">
    <property type="entry name" value="THIAMINE BIOSYNTHESIS LIPOPROTEIN APBE"/>
    <property type="match status" value="1"/>
</dbReference>
<keyword evidence="13" id="KW-0614">Plasmid</keyword>
<evidence type="ECO:0000256" key="10">
    <source>
        <dbReference type="ARBA" id="ARBA00048540"/>
    </source>
</evidence>
<keyword evidence="8 11" id="KW-0460">Magnesium</keyword>
<evidence type="ECO:0000256" key="5">
    <source>
        <dbReference type="ARBA" id="ARBA00022679"/>
    </source>
</evidence>
<keyword evidence="7 11" id="KW-0274">FAD</keyword>
<keyword evidence="12" id="KW-0732">Signal</keyword>
<dbReference type="InterPro" id="IPR006311">
    <property type="entry name" value="TAT_signal"/>
</dbReference>
<dbReference type="InterPro" id="IPR024932">
    <property type="entry name" value="ApbE"/>
</dbReference>
<dbReference type="PANTHER" id="PTHR30040:SF2">
    <property type="entry name" value="FAD:PROTEIN FMN TRANSFERASE"/>
    <property type="match status" value="1"/>
</dbReference>
<evidence type="ECO:0000256" key="1">
    <source>
        <dbReference type="ARBA" id="ARBA00001946"/>
    </source>
</evidence>
<feature type="chain" id="PRO_5046282624" description="FAD:protein FMN transferase" evidence="12">
    <location>
        <begin position="28"/>
        <end position="338"/>
    </location>
</feature>
<evidence type="ECO:0000256" key="7">
    <source>
        <dbReference type="ARBA" id="ARBA00022827"/>
    </source>
</evidence>
<name>A0ABU5I9N9_9BURK</name>
<dbReference type="InterPro" id="IPR003374">
    <property type="entry name" value="ApbE-like_sf"/>
</dbReference>
<dbReference type="GO" id="GO:0016740">
    <property type="term" value="F:transferase activity"/>
    <property type="evidence" value="ECO:0007669"/>
    <property type="project" value="UniProtKB-KW"/>
</dbReference>
<dbReference type="EC" id="2.7.1.180" evidence="2 11"/>
<evidence type="ECO:0000256" key="4">
    <source>
        <dbReference type="ARBA" id="ARBA00022630"/>
    </source>
</evidence>
<dbReference type="RefSeq" id="WP_322463935.1">
    <property type="nucleotide sequence ID" value="NZ_JAXOJX010000001.1"/>
</dbReference>
<feature type="signal peptide" evidence="12">
    <location>
        <begin position="1"/>
        <end position="27"/>
    </location>
</feature>
<comment type="caution">
    <text evidence="13">The sequence shown here is derived from an EMBL/GenBank/DDBJ whole genome shotgun (WGS) entry which is preliminary data.</text>
</comment>
<comment type="cofactor">
    <cofactor evidence="1">
        <name>Mg(2+)</name>
        <dbReference type="ChEBI" id="CHEBI:18420"/>
    </cofactor>
</comment>
<reference evidence="13 14" key="1">
    <citation type="submission" date="2023-11" db="EMBL/GenBank/DDBJ databases">
        <title>Draft genome of Azohydromonas lata strain H1 (DSM1123), a polyhydroxyalkanoate producer.</title>
        <authorList>
            <person name="Traversa D."/>
            <person name="D'Addabbo P."/>
            <person name="Pazzani C."/>
            <person name="Manzari C."/>
            <person name="Chiara M."/>
            <person name="Scrascia M."/>
        </authorList>
    </citation>
    <scope>NUCLEOTIDE SEQUENCE [LARGE SCALE GENOMIC DNA]</scope>
    <source>
        <strain evidence="13 14">H1</strain>
        <plasmid evidence="13">unnamed</plasmid>
    </source>
</reference>
<evidence type="ECO:0000256" key="11">
    <source>
        <dbReference type="PIRNR" id="PIRNR006268"/>
    </source>
</evidence>
<comment type="catalytic activity">
    <reaction evidence="10 11">
        <text>L-threonyl-[protein] + FAD = FMN-L-threonyl-[protein] + AMP + H(+)</text>
        <dbReference type="Rhea" id="RHEA:36847"/>
        <dbReference type="Rhea" id="RHEA-COMP:11060"/>
        <dbReference type="Rhea" id="RHEA-COMP:11061"/>
        <dbReference type="ChEBI" id="CHEBI:15378"/>
        <dbReference type="ChEBI" id="CHEBI:30013"/>
        <dbReference type="ChEBI" id="CHEBI:57692"/>
        <dbReference type="ChEBI" id="CHEBI:74257"/>
        <dbReference type="ChEBI" id="CHEBI:456215"/>
        <dbReference type="EC" id="2.7.1.180"/>
    </reaction>
</comment>
<dbReference type="PROSITE" id="PS51318">
    <property type="entry name" value="TAT"/>
    <property type="match status" value="1"/>
</dbReference>
<protein>
    <recommendedName>
        <fullName evidence="3 11">FAD:protein FMN transferase</fullName>
        <ecNumber evidence="2 11">2.7.1.180</ecNumber>
    </recommendedName>
    <alternativeName>
        <fullName evidence="9 11">Flavin transferase</fullName>
    </alternativeName>
</protein>
<evidence type="ECO:0000256" key="12">
    <source>
        <dbReference type="SAM" id="SignalP"/>
    </source>
</evidence>
<evidence type="ECO:0000256" key="6">
    <source>
        <dbReference type="ARBA" id="ARBA00022723"/>
    </source>
</evidence>
<evidence type="ECO:0000256" key="9">
    <source>
        <dbReference type="ARBA" id="ARBA00031306"/>
    </source>
</evidence>
<evidence type="ECO:0000313" key="13">
    <source>
        <dbReference type="EMBL" id="MDZ5455240.1"/>
    </source>
</evidence>
<dbReference type="EMBL" id="JAXOJX010000001">
    <property type="protein sequence ID" value="MDZ5455240.1"/>
    <property type="molecule type" value="Genomic_DNA"/>
</dbReference>
<comment type="similarity">
    <text evidence="11">Belongs to the ApbE family.</text>
</comment>
<dbReference type="SUPFAM" id="SSF143631">
    <property type="entry name" value="ApbE-like"/>
    <property type="match status" value="1"/>
</dbReference>
<organism evidence="13 14">
    <name type="scientific">Azohydromonas lata</name>
    <dbReference type="NCBI Taxonomy" id="45677"/>
    <lineage>
        <taxon>Bacteria</taxon>
        <taxon>Pseudomonadati</taxon>
        <taxon>Pseudomonadota</taxon>
        <taxon>Betaproteobacteria</taxon>
        <taxon>Burkholderiales</taxon>
        <taxon>Sphaerotilaceae</taxon>
        <taxon>Azohydromonas</taxon>
    </lineage>
</organism>
<proteinExistence type="inferred from homology"/>
<keyword evidence="14" id="KW-1185">Reference proteome</keyword>
<dbReference type="Pfam" id="PF02424">
    <property type="entry name" value="ApbE"/>
    <property type="match status" value="1"/>
</dbReference>
<dbReference type="Proteomes" id="UP001293718">
    <property type="component" value="Unassembled WGS sequence"/>
</dbReference>
<keyword evidence="6 11" id="KW-0479">Metal-binding</keyword>
<accession>A0ABU5I9N9</accession>
<evidence type="ECO:0000256" key="2">
    <source>
        <dbReference type="ARBA" id="ARBA00011955"/>
    </source>
</evidence>
<keyword evidence="5 11" id="KW-0808">Transferase</keyword>
<geneLocation type="plasmid" evidence="13">
    <name>unnamed</name>
</geneLocation>
<evidence type="ECO:0000256" key="8">
    <source>
        <dbReference type="ARBA" id="ARBA00022842"/>
    </source>
</evidence>
<sequence length="338" mass="36341">MSSRRRFISIAATCAALAPWHAVRAAAAPLPCVWRGTAMGALASITLVHPDRARAQAQLEDCVRELQRLEDIFSLYRADSALSRLNAQGELPGPPHELVELLAFSLSLSQRSAGAFDPTIQPLYRLYADHFASPGGAPGGPCPEAIERVLRRVDFRAVELRPDFVRLRRPGMALTLNGVAQGYVTDRVADLLRAAGFNDVLVDLGEARALGHRDDGQAWRAGIVDPRELTRTILELPLGEDRGALPALATSAGYGTLFGTDPRVHHLLDPRTGRSANHYLSVSVAASRATLADGLSTALSIGPPAQATALLQAYPPTRVYLVEPDGRMRILDASQSPT</sequence>
<dbReference type="PIRSF" id="PIRSF006268">
    <property type="entry name" value="ApbE"/>
    <property type="match status" value="1"/>
</dbReference>
<evidence type="ECO:0000313" key="14">
    <source>
        <dbReference type="Proteomes" id="UP001293718"/>
    </source>
</evidence>